<dbReference type="InterPro" id="IPR053737">
    <property type="entry name" value="Type_II_TA_Toxin"/>
</dbReference>
<dbReference type="Gene3D" id="1.20.120.1870">
    <property type="entry name" value="Fic/DOC protein, Fido domain"/>
    <property type="match status" value="1"/>
</dbReference>
<name>A0A7W8B3J2_STRST</name>
<proteinExistence type="predicted"/>
<evidence type="ECO:0000313" key="1">
    <source>
        <dbReference type="EMBL" id="MBB5109695.1"/>
    </source>
</evidence>
<dbReference type="RefSeq" id="WP_184926660.1">
    <property type="nucleotide sequence ID" value="NZ_BMSQ01000071.1"/>
</dbReference>
<dbReference type="AlphaFoldDB" id="A0A7W8B3J2"/>
<reference evidence="1 2" key="1">
    <citation type="submission" date="2020-08" db="EMBL/GenBank/DDBJ databases">
        <title>Genomic Encyclopedia of Type Strains, Phase III (KMG-III): the genomes of soil and plant-associated and newly described type strains.</title>
        <authorList>
            <person name="Whitman W."/>
        </authorList>
    </citation>
    <scope>NUCLEOTIDE SEQUENCE [LARGE SCALE GENOMIC DNA]</scope>
    <source>
        <strain evidence="1 2">CECT 3146</strain>
    </source>
</reference>
<dbReference type="Proteomes" id="UP000549009">
    <property type="component" value="Unassembled WGS sequence"/>
</dbReference>
<sequence>MPFVLLIDKRWLLEVAQNLVPGDPDITDYGALAAAAARHRDTVMDRLVYDSAHHRAAALLHSLIRVPALEHSNELFAAQVAHAYLTASGLTVKATFQDAAALVTAVTTGQADVRQVATALKTWSS</sequence>
<accession>A0A7W8B3J2</accession>
<gene>
    <name evidence="1" type="ORF">FHS40_008825</name>
</gene>
<comment type="caution">
    <text evidence="1">The sequence shown here is derived from an EMBL/GenBank/DDBJ whole genome shotgun (WGS) entry which is preliminary data.</text>
</comment>
<dbReference type="EMBL" id="JACHJD010000035">
    <property type="protein sequence ID" value="MBB5109695.1"/>
    <property type="molecule type" value="Genomic_DNA"/>
</dbReference>
<evidence type="ECO:0000313" key="2">
    <source>
        <dbReference type="Proteomes" id="UP000549009"/>
    </source>
</evidence>
<organism evidence="1 2">
    <name type="scientific">Streptomyces spectabilis</name>
    <dbReference type="NCBI Taxonomy" id="68270"/>
    <lineage>
        <taxon>Bacteria</taxon>
        <taxon>Bacillati</taxon>
        <taxon>Actinomycetota</taxon>
        <taxon>Actinomycetes</taxon>
        <taxon>Kitasatosporales</taxon>
        <taxon>Streptomycetaceae</taxon>
        <taxon>Streptomyces</taxon>
    </lineage>
</organism>
<keyword evidence="2" id="KW-1185">Reference proteome</keyword>
<protein>
    <submittedName>
        <fullName evidence="1">Prophage maintenance system killer protein</fullName>
    </submittedName>
</protein>